<feature type="compositionally biased region" description="Acidic residues" evidence="1">
    <location>
        <begin position="64"/>
        <end position="73"/>
    </location>
</feature>
<feature type="region of interest" description="Disordered" evidence="1">
    <location>
        <begin position="101"/>
        <end position="134"/>
    </location>
</feature>
<organism evidence="2 3">
    <name type="scientific">Oryctes borbonicus</name>
    <dbReference type="NCBI Taxonomy" id="1629725"/>
    <lineage>
        <taxon>Eukaryota</taxon>
        <taxon>Metazoa</taxon>
        <taxon>Ecdysozoa</taxon>
        <taxon>Arthropoda</taxon>
        <taxon>Hexapoda</taxon>
        <taxon>Insecta</taxon>
        <taxon>Pterygota</taxon>
        <taxon>Neoptera</taxon>
        <taxon>Endopterygota</taxon>
        <taxon>Coleoptera</taxon>
        <taxon>Polyphaga</taxon>
        <taxon>Scarabaeiformia</taxon>
        <taxon>Scarabaeidae</taxon>
        <taxon>Dynastinae</taxon>
        <taxon>Oryctes</taxon>
    </lineage>
</organism>
<evidence type="ECO:0000256" key="1">
    <source>
        <dbReference type="SAM" id="MobiDB-lite"/>
    </source>
</evidence>
<proteinExistence type="predicted"/>
<feature type="compositionally biased region" description="Acidic residues" evidence="1">
    <location>
        <begin position="1"/>
        <end position="12"/>
    </location>
</feature>
<feature type="compositionally biased region" description="Basic and acidic residues" evidence="1">
    <location>
        <begin position="13"/>
        <end position="22"/>
    </location>
</feature>
<gene>
    <name evidence="2" type="ORF">AMK59_4828</name>
</gene>
<keyword evidence="3" id="KW-1185">Reference proteome</keyword>
<evidence type="ECO:0000313" key="3">
    <source>
        <dbReference type="Proteomes" id="UP000051574"/>
    </source>
</evidence>
<dbReference type="Proteomes" id="UP000051574">
    <property type="component" value="Unassembled WGS sequence"/>
</dbReference>
<feature type="non-terminal residue" evidence="2">
    <location>
        <position position="1"/>
    </location>
</feature>
<sequence>DNIKDEETDINETNEKTTERRIPYRKSQPEYVTIRRQRISTTTAESVEDDKVEGRGFSRKQLGEDSDFIENTEENDKIVRNTLFSSTTPAGYVTIRRSRPTTVATDTTDPSDETKVRGTTVTEDPKVDSSTTGPEYITIHRQKPSTEADITTAKYVEIRTRGTTTPAATTTSDLNYTELPITKARFRSTTTVIEKELTTPASNKRVESNVEAINNTNTQIDTNLVEENTVDNLHNEEPADLKLESGNVEETNILNNATEVKTESEPTTTMVSSETEASNKEVDKKNGSSQFEKRPYFNLRRTTTVPQTTLEPATSQQISKVSLLTTPRNLFRKKTFGARDSLFNRHKLNKITNNNGNKENSVIDLETKTQYDDNNENQLDRKRFRNSVSSDKILENSFEIENNSKEDSDNTEYKIRLRNRGQSRFTLQTIGTTPSS</sequence>
<feature type="compositionally biased region" description="Polar residues" evidence="1">
    <location>
        <begin position="260"/>
        <end position="276"/>
    </location>
</feature>
<accession>A0A0T6B822</accession>
<dbReference type="AlphaFoldDB" id="A0A0T6B822"/>
<feature type="region of interest" description="Disordered" evidence="1">
    <location>
        <begin position="1"/>
        <end position="73"/>
    </location>
</feature>
<feature type="compositionally biased region" description="Basic and acidic residues" evidence="1">
    <location>
        <begin position="277"/>
        <end position="289"/>
    </location>
</feature>
<protein>
    <submittedName>
        <fullName evidence="2">Uncharacterized protein</fullName>
    </submittedName>
</protein>
<feature type="non-terminal residue" evidence="2">
    <location>
        <position position="436"/>
    </location>
</feature>
<reference evidence="2 3" key="1">
    <citation type="submission" date="2015-09" db="EMBL/GenBank/DDBJ databases">
        <title>Draft genome of the scarab beetle Oryctes borbonicus.</title>
        <authorList>
            <person name="Meyer J.M."/>
            <person name="Markov G.V."/>
            <person name="Baskaran P."/>
            <person name="Herrmann M."/>
            <person name="Sommer R.J."/>
            <person name="Roedelsperger C."/>
        </authorList>
    </citation>
    <scope>NUCLEOTIDE SEQUENCE [LARGE SCALE GENOMIC DNA]</scope>
    <source>
        <strain evidence="2">OB123</strain>
        <tissue evidence="2">Whole animal</tissue>
    </source>
</reference>
<name>A0A0T6B822_9SCAR</name>
<dbReference type="EMBL" id="LJIG01009249">
    <property type="protein sequence ID" value="KRT83457.1"/>
    <property type="molecule type" value="Genomic_DNA"/>
</dbReference>
<feature type="region of interest" description="Disordered" evidence="1">
    <location>
        <begin position="260"/>
        <end position="289"/>
    </location>
</feature>
<comment type="caution">
    <text evidence="2">The sequence shown here is derived from an EMBL/GenBank/DDBJ whole genome shotgun (WGS) entry which is preliminary data.</text>
</comment>
<evidence type="ECO:0000313" key="2">
    <source>
        <dbReference type="EMBL" id="KRT83457.1"/>
    </source>
</evidence>
<feature type="compositionally biased region" description="Polar residues" evidence="1">
    <location>
        <begin position="117"/>
        <end position="133"/>
    </location>
</feature>